<evidence type="ECO:0000256" key="1">
    <source>
        <dbReference type="ARBA" id="ARBA00004141"/>
    </source>
</evidence>
<dbReference type="InterPro" id="IPR040014">
    <property type="entry name" value="CIR1"/>
</dbReference>
<keyword evidence="4" id="KW-0698">rRNA processing</keyword>
<feature type="compositionally biased region" description="Basic and acidic residues" evidence="12">
    <location>
        <begin position="715"/>
        <end position="730"/>
    </location>
</feature>
<dbReference type="InterPro" id="IPR008952">
    <property type="entry name" value="Tetraspanin_EC2_sf"/>
</dbReference>
<feature type="region of interest" description="Disordered" evidence="12">
    <location>
        <begin position="668"/>
        <end position="730"/>
    </location>
</feature>
<dbReference type="SMART" id="SM01083">
    <property type="entry name" value="Cir_N"/>
    <property type="match status" value="1"/>
</dbReference>
<dbReference type="OrthoDB" id="6253837at2759"/>
<feature type="domain" description="CBF1-interacting co-repressor CIR N-terminal" evidence="14">
    <location>
        <begin position="414"/>
        <end position="450"/>
    </location>
</feature>
<evidence type="ECO:0000256" key="12">
    <source>
        <dbReference type="SAM" id="MobiDB-lite"/>
    </source>
</evidence>
<dbReference type="SUPFAM" id="SSF50978">
    <property type="entry name" value="WD40 repeat-like"/>
    <property type="match status" value="1"/>
</dbReference>
<keyword evidence="6 13" id="KW-0812">Transmembrane</keyword>
<dbReference type="InterPro" id="IPR012972">
    <property type="entry name" value="NLE"/>
</dbReference>
<feature type="compositionally biased region" description="Basic residues" evidence="12">
    <location>
        <begin position="765"/>
        <end position="791"/>
    </location>
</feature>
<evidence type="ECO:0000256" key="11">
    <source>
        <dbReference type="PROSITE-ProRule" id="PRU00221"/>
    </source>
</evidence>
<feature type="non-terminal residue" evidence="15">
    <location>
        <position position="1016"/>
    </location>
</feature>
<reference evidence="15 16" key="1">
    <citation type="submission" date="2018-08" db="EMBL/GenBank/DDBJ databases">
        <authorList>
            <person name="Laetsch R D."/>
            <person name="Stevens L."/>
            <person name="Kumar S."/>
            <person name="Blaxter L. M."/>
        </authorList>
    </citation>
    <scope>NUCLEOTIDE SEQUENCE [LARGE SCALE GENOMIC DNA]</scope>
</reference>
<evidence type="ECO:0000259" key="14">
    <source>
        <dbReference type="SMART" id="SM01083"/>
    </source>
</evidence>
<dbReference type="GO" id="GO:0016020">
    <property type="term" value="C:membrane"/>
    <property type="evidence" value="ECO:0007669"/>
    <property type="project" value="UniProtKB-SubCell"/>
</dbReference>
<keyword evidence="3" id="KW-0690">Ribosome biogenesis</keyword>
<dbReference type="Gene3D" id="1.10.1450.10">
    <property type="entry name" value="Tetraspanin"/>
    <property type="match status" value="1"/>
</dbReference>
<feature type="compositionally biased region" description="Basic residues" evidence="12">
    <location>
        <begin position="677"/>
        <end position="688"/>
    </location>
</feature>
<dbReference type="HAMAP" id="MF_03029">
    <property type="entry name" value="WDR12"/>
    <property type="match status" value="1"/>
</dbReference>
<feature type="repeat" description="WD" evidence="11">
    <location>
        <begin position="191"/>
        <end position="232"/>
    </location>
</feature>
<sequence>MEIKSADSKPHYQISFYSNNENYRHIPSDVLSVPTDITVDKLNVLANMTLNSVFDKELESVVFDFLISSTILRTTLEEFVQENHVPIESVINIECIIQEPAPEPDSDITLPDWIGAISIASATYGGELVLWNHCGKELTSSILHEEAIKCLAFLPDQKGNRIVTGGHDQVLMISDIEIDGSSTFIKPTCILRGHERSIESVAVNADGTRTVSGGFDKMLKVWNTDKDDTSTVFEKTSNGKTSKKKRTDVITKTPMVTLSAHKDSIVGITWSSNSAKEVLTASWDHTISIWDLELAGQTSTLTAKKAFTSISLCPSNSMLITGSVDPIVRLWDPRSHEGALVKQSFIGHCGWVSSVFWNKMRENLFISASFDKTVKMWDVRSNKTPLYDLVGHTDRILCCDWSVNELINFMSKKDFHPSAWWNIKKVWEARQKDEMEKKRQEDLRIAYEREQDILNNKALLGDEKARMGLSFMYDAPPGINKKEEDKPEPKFEWQRKYNAPREDWAKNNDAITDQPFGIQVRNVRCVKCHTWGHLNTDRECPLYNMSGNFEDPGYANNPSDLFKQLQKDRIERKVSEKTRPKEPFKNRSSRHAITAIDDDENEEQWEELTYDQLAENMKEEHGLTLKNNIFQNMRAEESIMNMGSSSEQEKMAAFFNTLSEKEKRKIAKQLLSGTSDKHKKKKERKRMKLKSEKNGKKKHQKQKIDFGEPSVSKTVHGEKRRRVEKDGKHKSQICLDEKTDWFDAGEFRSTKRQKFSSSESEDRVKKTRHQSRSPSHHQSRSPSHHKRHRSKDRQPNVLAGLNQTAIQCLFYSIFPFRRHEISRPTGCGGRGAVAAAGGLGLIIAGAVLQLKYTGLLDILGDERLATPILLLAAGALCSLLGFLGCCGAIRENYCLTVSFAVLLTLVLTTETAIAIAAYALQEPLQASLSRQLTLGLQRYNRSAGVRMAWDQTQKQFACCGVHNYTDWNTPPDSCCIQVSPGCRLIQQNLHPSGCMERLEHWLTLNASMVGGVSAIV</sequence>
<evidence type="ECO:0000313" key="16">
    <source>
        <dbReference type="Proteomes" id="UP000276991"/>
    </source>
</evidence>
<name>A0A498SNU5_ACAVI</name>
<dbReference type="InterPro" id="IPR036322">
    <property type="entry name" value="WD40_repeat_dom_sf"/>
</dbReference>
<comment type="subcellular location">
    <subcellularLocation>
        <location evidence="1">Membrane</location>
        <topology evidence="1">Multi-pass membrane protein</topology>
    </subcellularLocation>
    <subcellularLocation>
        <location evidence="2">Nucleus</location>
        <location evidence="2">Nucleolus</location>
    </subcellularLocation>
</comment>
<dbReference type="InterPro" id="IPR015943">
    <property type="entry name" value="WD40/YVTN_repeat-like_dom_sf"/>
</dbReference>
<dbReference type="PROSITE" id="PS50082">
    <property type="entry name" value="WD_REPEATS_2"/>
    <property type="match status" value="4"/>
</dbReference>
<evidence type="ECO:0000256" key="4">
    <source>
        <dbReference type="ARBA" id="ARBA00022552"/>
    </source>
</evidence>
<keyword evidence="8 13" id="KW-1133">Transmembrane helix</keyword>
<dbReference type="InterPro" id="IPR028599">
    <property type="entry name" value="WDR12/Ytm1"/>
</dbReference>
<dbReference type="PANTHER" id="PTHR13151:SF2">
    <property type="entry name" value="COREPRESSOR INTERACTING WITH RBPJ 1"/>
    <property type="match status" value="1"/>
</dbReference>
<keyword evidence="9 13" id="KW-0472">Membrane</keyword>
<dbReference type="Gene3D" id="2.130.10.10">
    <property type="entry name" value="YVTN repeat-like/Quinoprotein amine dehydrogenase"/>
    <property type="match status" value="1"/>
</dbReference>
<keyword evidence="16" id="KW-1185">Reference proteome</keyword>
<evidence type="ECO:0000256" key="8">
    <source>
        <dbReference type="ARBA" id="ARBA00022989"/>
    </source>
</evidence>
<dbReference type="PROSITE" id="PS00678">
    <property type="entry name" value="WD_REPEATS_1"/>
    <property type="match status" value="1"/>
</dbReference>
<dbReference type="STRING" id="6277.A0A498SNU5"/>
<evidence type="ECO:0000256" key="5">
    <source>
        <dbReference type="ARBA" id="ARBA00022574"/>
    </source>
</evidence>
<feature type="transmembrane region" description="Helical" evidence="13">
    <location>
        <begin position="868"/>
        <end position="889"/>
    </location>
</feature>
<keyword evidence="5 11" id="KW-0853">WD repeat</keyword>
<feature type="repeat" description="WD" evidence="11">
    <location>
        <begin position="258"/>
        <end position="300"/>
    </location>
</feature>
<dbReference type="InterPro" id="IPR018499">
    <property type="entry name" value="Tetraspanin/Peripherin"/>
</dbReference>
<evidence type="ECO:0000313" key="15">
    <source>
        <dbReference type="EMBL" id="VBB30883.1"/>
    </source>
</evidence>
<dbReference type="SUPFAM" id="SSF48652">
    <property type="entry name" value="Tetraspanin"/>
    <property type="match status" value="1"/>
</dbReference>
<dbReference type="InterPro" id="IPR019339">
    <property type="entry name" value="CIR_N_dom"/>
</dbReference>
<dbReference type="Pfam" id="PF00400">
    <property type="entry name" value="WD40"/>
    <property type="match status" value="4"/>
</dbReference>
<dbReference type="GO" id="GO:0005730">
    <property type="term" value="C:nucleolus"/>
    <property type="evidence" value="ECO:0007669"/>
    <property type="project" value="UniProtKB-SubCell"/>
</dbReference>
<dbReference type="PRINTS" id="PR00320">
    <property type="entry name" value="GPROTEINBRPT"/>
</dbReference>
<dbReference type="InterPro" id="IPR001680">
    <property type="entry name" value="WD40_rpt"/>
</dbReference>
<keyword evidence="10" id="KW-0539">Nucleus</keyword>
<evidence type="ECO:0000256" key="13">
    <source>
        <dbReference type="SAM" id="Phobius"/>
    </source>
</evidence>
<evidence type="ECO:0000256" key="9">
    <source>
        <dbReference type="ARBA" id="ARBA00023136"/>
    </source>
</evidence>
<feature type="transmembrane region" description="Helical" evidence="13">
    <location>
        <begin position="828"/>
        <end position="848"/>
    </location>
</feature>
<dbReference type="Proteomes" id="UP000276991">
    <property type="component" value="Unassembled WGS sequence"/>
</dbReference>
<dbReference type="GO" id="GO:0003714">
    <property type="term" value="F:transcription corepressor activity"/>
    <property type="evidence" value="ECO:0007669"/>
    <property type="project" value="InterPro"/>
</dbReference>
<evidence type="ECO:0000256" key="3">
    <source>
        <dbReference type="ARBA" id="ARBA00022517"/>
    </source>
</evidence>
<dbReference type="AlphaFoldDB" id="A0A498SNU5"/>
<dbReference type="SMART" id="SM00320">
    <property type="entry name" value="WD40"/>
    <property type="match status" value="6"/>
</dbReference>
<dbReference type="PROSITE" id="PS50294">
    <property type="entry name" value="WD_REPEATS_REGION"/>
    <property type="match status" value="3"/>
</dbReference>
<dbReference type="Pfam" id="PF10197">
    <property type="entry name" value="Cir_N"/>
    <property type="match status" value="1"/>
</dbReference>
<feature type="transmembrane region" description="Helical" evidence="13">
    <location>
        <begin position="797"/>
        <end position="816"/>
    </location>
</feature>
<dbReference type="InterPro" id="IPR020472">
    <property type="entry name" value="WD40_PAC1"/>
</dbReference>
<evidence type="ECO:0000256" key="6">
    <source>
        <dbReference type="ARBA" id="ARBA00022692"/>
    </source>
</evidence>
<feature type="region of interest" description="Disordered" evidence="12">
    <location>
        <begin position="752"/>
        <end position="796"/>
    </location>
</feature>
<dbReference type="Pfam" id="PF00335">
    <property type="entry name" value="Tetraspanin"/>
    <property type="match status" value="1"/>
</dbReference>
<evidence type="ECO:0000256" key="7">
    <source>
        <dbReference type="ARBA" id="ARBA00022737"/>
    </source>
</evidence>
<dbReference type="InterPro" id="IPR019775">
    <property type="entry name" value="WD40_repeat_CS"/>
</dbReference>
<proteinExistence type="inferred from homology"/>
<dbReference type="Pfam" id="PF08154">
    <property type="entry name" value="NLE"/>
    <property type="match status" value="1"/>
</dbReference>
<evidence type="ECO:0000256" key="2">
    <source>
        <dbReference type="ARBA" id="ARBA00004604"/>
    </source>
</evidence>
<dbReference type="PRINTS" id="PR00259">
    <property type="entry name" value="TMFOUR"/>
</dbReference>
<evidence type="ECO:0000256" key="10">
    <source>
        <dbReference type="ARBA" id="ARBA00023242"/>
    </source>
</evidence>
<dbReference type="EMBL" id="UPTC01001027">
    <property type="protein sequence ID" value="VBB30883.1"/>
    <property type="molecule type" value="Genomic_DNA"/>
</dbReference>
<gene>
    <name evidence="15" type="ORF">NAV_LOCUS5674</name>
</gene>
<organism evidence="15 16">
    <name type="scientific">Acanthocheilonema viteae</name>
    <name type="common">Filarial nematode worm</name>
    <name type="synonym">Dipetalonema viteae</name>
    <dbReference type="NCBI Taxonomy" id="6277"/>
    <lineage>
        <taxon>Eukaryota</taxon>
        <taxon>Metazoa</taxon>
        <taxon>Ecdysozoa</taxon>
        <taxon>Nematoda</taxon>
        <taxon>Chromadorea</taxon>
        <taxon>Rhabditida</taxon>
        <taxon>Spirurina</taxon>
        <taxon>Spiruromorpha</taxon>
        <taxon>Filarioidea</taxon>
        <taxon>Onchocercidae</taxon>
        <taxon>Acanthocheilonema</taxon>
    </lineage>
</organism>
<dbReference type="GO" id="GO:0006364">
    <property type="term" value="P:rRNA processing"/>
    <property type="evidence" value="ECO:0007669"/>
    <property type="project" value="UniProtKB-KW"/>
</dbReference>
<feature type="repeat" description="WD" evidence="11">
    <location>
        <begin position="345"/>
        <end position="387"/>
    </location>
</feature>
<dbReference type="PANTHER" id="PTHR13151">
    <property type="entry name" value="CBF1 INTERACTING COREPRESSOR CIR"/>
    <property type="match status" value="1"/>
</dbReference>
<keyword evidence="7" id="KW-0677">Repeat</keyword>
<accession>A0A498SNU5</accession>
<feature type="repeat" description="WD" evidence="11">
    <location>
        <begin position="300"/>
        <end position="341"/>
    </location>
</feature>
<dbReference type="CDD" id="cd00200">
    <property type="entry name" value="WD40"/>
    <property type="match status" value="1"/>
</dbReference>
<feature type="transmembrane region" description="Helical" evidence="13">
    <location>
        <begin position="896"/>
        <end position="920"/>
    </location>
</feature>
<protein>
    <recommendedName>
        <fullName evidence="14">CBF1-interacting co-repressor CIR N-terminal domain-containing protein</fullName>
    </recommendedName>
</protein>